<evidence type="ECO:0000256" key="2">
    <source>
        <dbReference type="ARBA" id="ARBA00022695"/>
    </source>
</evidence>
<dbReference type="Proteomes" id="UP000176479">
    <property type="component" value="Unassembled WGS sequence"/>
</dbReference>
<dbReference type="InterPro" id="IPR014729">
    <property type="entry name" value="Rossmann-like_a/b/a_fold"/>
</dbReference>
<sequence>MSKKVAKKIVMVSGGFDPVHIGHVRMFEEAKKLGDELVVLLNNDNWLRLKKGYAFMPEHERKEIIEAFKAVDRVILTSHEPDTKDISISNDLRTIRPHVFAKGGDRHPSGVPIPSPEVLVCNEIGCEIIYDIGHGGKVQSSSELVEKVKNNKKK</sequence>
<keyword evidence="1" id="KW-0808">Transferase</keyword>
<gene>
    <name evidence="4" type="ORF">A3H53_04135</name>
</gene>
<dbReference type="PANTHER" id="PTHR43793">
    <property type="entry name" value="FAD SYNTHASE"/>
    <property type="match status" value="1"/>
</dbReference>
<dbReference type="AlphaFoldDB" id="A0A1F6Y112"/>
<evidence type="ECO:0000259" key="3">
    <source>
        <dbReference type="Pfam" id="PF01467"/>
    </source>
</evidence>
<dbReference type="GO" id="GO:0016779">
    <property type="term" value="F:nucleotidyltransferase activity"/>
    <property type="evidence" value="ECO:0007669"/>
    <property type="project" value="UniProtKB-KW"/>
</dbReference>
<evidence type="ECO:0000313" key="5">
    <source>
        <dbReference type="Proteomes" id="UP000176479"/>
    </source>
</evidence>
<feature type="domain" description="Cytidyltransferase-like" evidence="3">
    <location>
        <begin position="13"/>
        <end position="106"/>
    </location>
</feature>
<proteinExistence type="predicted"/>
<reference evidence="4 5" key="1">
    <citation type="journal article" date="2016" name="Nat. Commun.">
        <title>Thousands of microbial genomes shed light on interconnected biogeochemical processes in an aquifer system.</title>
        <authorList>
            <person name="Anantharaman K."/>
            <person name="Brown C.T."/>
            <person name="Hug L.A."/>
            <person name="Sharon I."/>
            <person name="Castelle C.J."/>
            <person name="Probst A.J."/>
            <person name="Thomas B.C."/>
            <person name="Singh A."/>
            <person name="Wilkins M.J."/>
            <person name="Karaoz U."/>
            <person name="Brodie E.L."/>
            <person name="Williams K.H."/>
            <person name="Hubbard S.S."/>
            <person name="Banfield J.F."/>
        </authorList>
    </citation>
    <scope>NUCLEOTIDE SEQUENCE [LARGE SCALE GENOMIC DNA]</scope>
</reference>
<evidence type="ECO:0000313" key="4">
    <source>
        <dbReference type="EMBL" id="OGJ00042.1"/>
    </source>
</evidence>
<comment type="caution">
    <text evidence="4">The sequence shown here is derived from an EMBL/GenBank/DDBJ whole genome shotgun (WGS) entry which is preliminary data.</text>
</comment>
<name>A0A1F6Y112_9BACT</name>
<dbReference type="InterPro" id="IPR004821">
    <property type="entry name" value="Cyt_trans-like"/>
</dbReference>
<organism evidence="4 5">
    <name type="scientific">Candidatus Nomurabacteria bacterium RIFCSPLOWO2_02_FULL_40_10</name>
    <dbReference type="NCBI Taxonomy" id="1801786"/>
    <lineage>
        <taxon>Bacteria</taxon>
        <taxon>Candidatus Nomuraibacteriota</taxon>
    </lineage>
</organism>
<dbReference type="EMBL" id="MFVK01000003">
    <property type="protein sequence ID" value="OGJ00042.1"/>
    <property type="molecule type" value="Genomic_DNA"/>
</dbReference>
<dbReference type="NCBIfam" id="TIGR00125">
    <property type="entry name" value="cyt_tran_rel"/>
    <property type="match status" value="1"/>
</dbReference>
<dbReference type="InterPro" id="IPR050385">
    <property type="entry name" value="Archaeal_FAD_synthase"/>
</dbReference>
<accession>A0A1F6Y112</accession>
<dbReference type="Gene3D" id="3.40.50.620">
    <property type="entry name" value="HUPs"/>
    <property type="match status" value="1"/>
</dbReference>
<dbReference type="Pfam" id="PF01467">
    <property type="entry name" value="CTP_transf_like"/>
    <property type="match status" value="1"/>
</dbReference>
<dbReference type="SUPFAM" id="SSF52374">
    <property type="entry name" value="Nucleotidylyl transferase"/>
    <property type="match status" value="1"/>
</dbReference>
<evidence type="ECO:0000256" key="1">
    <source>
        <dbReference type="ARBA" id="ARBA00022679"/>
    </source>
</evidence>
<protein>
    <recommendedName>
        <fullName evidence="3">Cytidyltransferase-like domain-containing protein</fullName>
    </recommendedName>
</protein>
<dbReference type="PANTHER" id="PTHR43793:SF1">
    <property type="entry name" value="FAD SYNTHASE"/>
    <property type="match status" value="1"/>
</dbReference>
<keyword evidence="2" id="KW-0548">Nucleotidyltransferase</keyword>